<evidence type="ECO:0000313" key="1">
    <source>
        <dbReference type="EMBL" id="CAD7567668.1"/>
    </source>
</evidence>
<dbReference type="EMBL" id="OE179141">
    <property type="protein sequence ID" value="CAD7567668.1"/>
    <property type="molecule type" value="Genomic_DNA"/>
</dbReference>
<dbReference type="AlphaFoldDB" id="A0A7R9IVV7"/>
<gene>
    <name evidence="1" type="ORF">TCMB3V08_LOCUS450</name>
</gene>
<name>A0A7R9IVV7_TIMCA</name>
<proteinExistence type="predicted"/>
<reference evidence="1" key="1">
    <citation type="submission" date="2020-11" db="EMBL/GenBank/DDBJ databases">
        <authorList>
            <person name="Tran Van P."/>
        </authorList>
    </citation>
    <scope>NUCLEOTIDE SEQUENCE</scope>
</reference>
<sequence>MGCVPAFRWRIETALSISSSPVRSLLYVYRSIALLPLLPLHHPLRSCTHPPSCSVCVCVSTFYSLPYVQVHAVIQDSQRKSSPPPISSRRLTLNWRRSIPFHTYRDMKNEQVNCLSKALLTHPSCHNMGDEDGPLCRGGMKAMDGDESLSCSRKCPTSTGKLAISYVHTTPTCY</sequence>
<organism evidence="1">
    <name type="scientific">Timema californicum</name>
    <name type="common">California timema</name>
    <name type="synonym">Walking stick</name>
    <dbReference type="NCBI Taxonomy" id="61474"/>
    <lineage>
        <taxon>Eukaryota</taxon>
        <taxon>Metazoa</taxon>
        <taxon>Ecdysozoa</taxon>
        <taxon>Arthropoda</taxon>
        <taxon>Hexapoda</taxon>
        <taxon>Insecta</taxon>
        <taxon>Pterygota</taxon>
        <taxon>Neoptera</taxon>
        <taxon>Polyneoptera</taxon>
        <taxon>Phasmatodea</taxon>
        <taxon>Timematodea</taxon>
        <taxon>Timematoidea</taxon>
        <taxon>Timematidae</taxon>
        <taxon>Timema</taxon>
    </lineage>
</organism>
<protein>
    <submittedName>
        <fullName evidence="1">(California timema) hypothetical protein</fullName>
    </submittedName>
</protein>
<accession>A0A7R9IVV7</accession>